<comment type="similarity">
    <text evidence="4">Belongs to the fabD family.</text>
</comment>
<reference evidence="7" key="1">
    <citation type="submission" date="2023-02" db="EMBL/GenBank/DDBJ databases">
        <title>Nocardiopsis ansamitocini NBRC 112285.</title>
        <authorList>
            <person name="Ichikawa N."/>
            <person name="Sato H."/>
            <person name="Tonouchi N."/>
        </authorList>
    </citation>
    <scope>NUCLEOTIDE SEQUENCE</scope>
    <source>
        <strain evidence="7">NBRC 112285</strain>
    </source>
</reference>
<dbReference type="Gene3D" id="3.40.366.10">
    <property type="entry name" value="Malonyl-Coenzyme A Acyl Carrier Protein, domain 2"/>
    <property type="match status" value="1"/>
</dbReference>
<dbReference type="InterPro" id="IPR024925">
    <property type="entry name" value="Malonyl_CoA-ACP_transAc"/>
</dbReference>
<dbReference type="EC" id="2.3.1.39" evidence="4"/>
<dbReference type="GO" id="GO:0006633">
    <property type="term" value="P:fatty acid biosynthetic process"/>
    <property type="evidence" value="ECO:0007669"/>
    <property type="project" value="TreeGrafter"/>
</dbReference>
<dbReference type="InterPro" id="IPR050858">
    <property type="entry name" value="Mal-CoA-ACP_Trans/PKS_FabD"/>
</dbReference>
<comment type="catalytic activity">
    <reaction evidence="3 4">
        <text>holo-[ACP] + malonyl-CoA = malonyl-[ACP] + CoA</text>
        <dbReference type="Rhea" id="RHEA:41792"/>
        <dbReference type="Rhea" id="RHEA-COMP:9623"/>
        <dbReference type="Rhea" id="RHEA-COMP:9685"/>
        <dbReference type="ChEBI" id="CHEBI:57287"/>
        <dbReference type="ChEBI" id="CHEBI:57384"/>
        <dbReference type="ChEBI" id="CHEBI:64479"/>
        <dbReference type="ChEBI" id="CHEBI:78449"/>
        <dbReference type="EC" id="2.3.1.39"/>
    </reaction>
</comment>
<evidence type="ECO:0000256" key="5">
    <source>
        <dbReference type="PIRSR" id="PIRSR000446-1"/>
    </source>
</evidence>
<dbReference type="GO" id="GO:0004314">
    <property type="term" value="F:[acyl-carrier-protein] S-malonyltransferase activity"/>
    <property type="evidence" value="ECO:0007669"/>
    <property type="project" value="UniProtKB-EC"/>
</dbReference>
<name>A0A9W6UJB9_9ACTN</name>
<dbReference type="PANTHER" id="PTHR42681:SF1">
    <property type="entry name" value="MALONYL-COA-ACYL CARRIER PROTEIN TRANSACYLASE, MITOCHONDRIAL"/>
    <property type="match status" value="1"/>
</dbReference>
<evidence type="ECO:0000256" key="1">
    <source>
        <dbReference type="ARBA" id="ARBA00022679"/>
    </source>
</evidence>
<evidence type="ECO:0000313" key="8">
    <source>
        <dbReference type="Proteomes" id="UP001165092"/>
    </source>
</evidence>
<dbReference type="PIRSF" id="PIRSF000446">
    <property type="entry name" value="Mct"/>
    <property type="match status" value="1"/>
</dbReference>
<comment type="caution">
    <text evidence="7">The sequence shown here is derived from an EMBL/GenBank/DDBJ whole genome shotgun (WGS) entry which is preliminary data.</text>
</comment>
<dbReference type="InterPro" id="IPR001227">
    <property type="entry name" value="Ac_transferase_dom_sf"/>
</dbReference>
<feature type="domain" description="Malonyl-CoA:ACP transacylase (MAT)" evidence="6">
    <location>
        <begin position="7"/>
        <end position="316"/>
    </location>
</feature>
<dbReference type="RefSeq" id="WP_285760124.1">
    <property type="nucleotide sequence ID" value="NZ_BSQG01000004.1"/>
</dbReference>
<dbReference type="Pfam" id="PF00698">
    <property type="entry name" value="Acyl_transf_1"/>
    <property type="match status" value="1"/>
</dbReference>
<proteinExistence type="inferred from homology"/>
<sequence length="317" mass="34120">MESIAFIFPGQGSQRVGMGTEFHQRAPDLADTYYRTADEILGFSLSDLCRNASAQTLRDTSITQPAVFLTSLVALELLRDHAVAPDVVAGHSLGEFTALVCAGALEWTDALSLVRRRGELMKTVNEKVPGTMAAVLGLEKTVVEAACSEALVKTGEIVEVANDNGPDQVVVSGQVRAVEELIQIARSAGARRVVPLGVGAPFHCSLLREIEEEFAEVLEGTDFRDPTIPVISSVTAEPLSDAHDIIRILRRQLTAPVRWRETVIRMSHGGAEKFVEVGPGRVLTGLCRTILPTAQTYTTATVDECEKTTAALAKAEL</sequence>
<dbReference type="SMART" id="SM00827">
    <property type="entry name" value="PKS_AT"/>
    <property type="match status" value="1"/>
</dbReference>
<dbReference type="FunFam" id="3.30.70.250:FF:000001">
    <property type="entry name" value="Malonyl CoA-acyl carrier protein transacylase"/>
    <property type="match status" value="1"/>
</dbReference>
<evidence type="ECO:0000256" key="4">
    <source>
        <dbReference type="PIRNR" id="PIRNR000446"/>
    </source>
</evidence>
<dbReference type="Proteomes" id="UP001165092">
    <property type="component" value="Unassembled WGS sequence"/>
</dbReference>
<gene>
    <name evidence="7" type="ORF">Nans01_30150</name>
</gene>
<evidence type="ECO:0000259" key="6">
    <source>
        <dbReference type="SMART" id="SM00827"/>
    </source>
</evidence>
<dbReference type="AlphaFoldDB" id="A0A9W6UJB9"/>
<keyword evidence="2 4" id="KW-0012">Acyltransferase</keyword>
<accession>A0A9W6UJB9</accession>
<feature type="active site" evidence="5">
    <location>
        <position position="203"/>
    </location>
</feature>
<feature type="active site" evidence="5">
    <location>
        <position position="92"/>
    </location>
</feature>
<dbReference type="InterPro" id="IPR004410">
    <property type="entry name" value="Malonyl_CoA-ACP_transAc_FabD"/>
</dbReference>
<protein>
    <recommendedName>
        <fullName evidence="4">Malonyl CoA-acyl carrier protein transacylase</fullName>
        <ecNumber evidence="4">2.3.1.39</ecNumber>
    </recommendedName>
</protein>
<dbReference type="GO" id="GO:0005829">
    <property type="term" value="C:cytosol"/>
    <property type="evidence" value="ECO:0007669"/>
    <property type="project" value="TreeGrafter"/>
</dbReference>
<keyword evidence="1 4" id="KW-0808">Transferase</keyword>
<dbReference type="InterPro" id="IPR016036">
    <property type="entry name" value="Malonyl_transacylase_ACP-bd"/>
</dbReference>
<dbReference type="NCBIfam" id="TIGR00128">
    <property type="entry name" value="fabD"/>
    <property type="match status" value="1"/>
</dbReference>
<dbReference type="InterPro" id="IPR016035">
    <property type="entry name" value="Acyl_Trfase/lysoPLipase"/>
</dbReference>
<dbReference type="Gene3D" id="3.30.70.250">
    <property type="entry name" value="Malonyl-CoA ACP transacylase, ACP-binding"/>
    <property type="match status" value="1"/>
</dbReference>
<evidence type="ECO:0000256" key="2">
    <source>
        <dbReference type="ARBA" id="ARBA00023315"/>
    </source>
</evidence>
<dbReference type="SUPFAM" id="SSF52151">
    <property type="entry name" value="FabD/lysophospholipase-like"/>
    <property type="match status" value="1"/>
</dbReference>
<dbReference type="SUPFAM" id="SSF55048">
    <property type="entry name" value="Probable ACP-binding domain of malonyl-CoA ACP transacylase"/>
    <property type="match status" value="1"/>
</dbReference>
<organism evidence="7 8">
    <name type="scientific">Nocardiopsis ansamitocini</name>
    <dbReference type="NCBI Taxonomy" id="1670832"/>
    <lineage>
        <taxon>Bacteria</taxon>
        <taxon>Bacillati</taxon>
        <taxon>Actinomycetota</taxon>
        <taxon>Actinomycetes</taxon>
        <taxon>Streptosporangiales</taxon>
        <taxon>Nocardiopsidaceae</taxon>
        <taxon>Nocardiopsis</taxon>
    </lineage>
</organism>
<dbReference type="PANTHER" id="PTHR42681">
    <property type="entry name" value="MALONYL-COA-ACYL CARRIER PROTEIN TRANSACYLASE, MITOCHONDRIAL"/>
    <property type="match status" value="1"/>
</dbReference>
<evidence type="ECO:0000313" key="7">
    <source>
        <dbReference type="EMBL" id="GLU48664.1"/>
    </source>
</evidence>
<dbReference type="EMBL" id="BSQG01000004">
    <property type="protein sequence ID" value="GLU48664.1"/>
    <property type="molecule type" value="Genomic_DNA"/>
</dbReference>
<keyword evidence="8" id="KW-1185">Reference proteome</keyword>
<evidence type="ECO:0000256" key="3">
    <source>
        <dbReference type="ARBA" id="ARBA00048462"/>
    </source>
</evidence>
<dbReference type="InterPro" id="IPR014043">
    <property type="entry name" value="Acyl_transferase_dom"/>
</dbReference>